<evidence type="ECO:0000313" key="2">
    <source>
        <dbReference type="Proteomes" id="UP000823749"/>
    </source>
</evidence>
<protein>
    <submittedName>
        <fullName evidence="1">Uncharacterized protein</fullName>
    </submittedName>
</protein>
<dbReference type="EMBL" id="JACTNZ010000007">
    <property type="protein sequence ID" value="KAG5539852.1"/>
    <property type="molecule type" value="Genomic_DNA"/>
</dbReference>
<name>A0AAV6JJ98_9ERIC</name>
<keyword evidence="2" id="KW-1185">Reference proteome</keyword>
<proteinExistence type="predicted"/>
<comment type="caution">
    <text evidence="1">The sequence shown here is derived from an EMBL/GenBank/DDBJ whole genome shotgun (WGS) entry which is preliminary data.</text>
</comment>
<accession>A0AAV6JJ98</accession>
<sequence>MLSNSAVEFRLFSTILTYMRPSFTLLINCSISRLSIPGSATAILVSVTTGRAQQFGGSSASREGTLSLSNSSTPINSFNDFDFSRSCMRFFGGFFFPIRNHLSVASQLLSTITSINSSSPSRCKTKRLRCSFEKGFDSDPESSFVIP</sequence>
<organism evidence="1 2">
    <name type="scientific">Rhododendron griersonianum</name>
    <dbReference type="NCBI Taxonomy" id="479676"/>
    <lineage>
        <taxon>Eukaryota</taxon>
        <taxon>Viridiplantae</taxon>
        <taxon>Streptophyta</taxon>
        <taxon>Embryophyta</taxon>
        <taxon>Tracheophyta</taxon>
        <taxon>Spermatophyta</taxon>
        <taxon>Magnoliopsida</taxon>
        <taxon>eudicotyledons</taxon>
        <taxon>Gunneridae</taxon>
        <taxon>Pentapetalae</taxon>
        <taxon>asterids</taxon>
        <taxon>Ericales</taxon>
        <taxon>Ericaceae</taxon>
        <taxon>Ericoideae</taxon>
        <taxon>Rhodoreae</taxon>
        <taxon>Rhododendron</taxon>
    </lineage>
</organism>
<gene>
    <name evidence="1" type="ORF">RHGRI_020165</name>
</gene>
<dbReference type="Proteomes" id="UP000823749">
    <property type="component" value="Chromosome 7"/>
</dbReference>
<evidence type="ECO:0000313" key="1">
    <source>
        <dbReference type="EMBL" id="KAG5539852.1"/>
    </source>
</evidence>
<dbReference type="AlphaFoldDB" id="A0AAV6JJ98"/>
<reference evidence="1" key="1">
    <citation type="submission" date="2020-08" db="EMBL/GenBank/DDBJ databases">
        <title>Plant Genome Project.</title>
        <authorList>
            <person name="Zhang R.-G."/>
        </authorList>
    </citation>
    <scope>NUCLEOTIDE SEQUENCE</scope>
    <source>
        <strain evidence="1">WSP0</strain>
        <tissue evidence="1">Leaf</tissue>
    </source>
</reference>